<gene>
    <name evidence="10" type="ORF">PoB_003576500</name>
</gene>
<reference evidence="10 11" key="1">
    <citation type="journal article" date="2021" name="Elife">
        <title>Chloroplast acquisition without the gene transfer in kleptoplastic sea slugs, Plakobranchus ocellatus.</title>
        <authorList>
            <person name="Maeda T."/>
            <person name="Takahashi S."/>
            <person name="Yoshida T."/>
            <person name="Shimamura S."/>
            <person name="Takaki Y."/>
            <person name="Nagai Y."/>
            <person name="Toyoda A."/>
            <person name="Suzuki Y."/>
            <person name="Arimoto A."/>
            <person name="Ishii H."/>
            <person name="Satoh N."/>
            <person name="Nishiyama T."/>
            <person name="Hasebe M."/>
            <person name="Maruyama T."/>
            <person name="Minagawa J."/>
            <person name="Obokata J."/>
            <person name="Shigenobu S."/>
        </authorList>
    </citation>
    <scope>NUCLEOTIDE SEQUENCE [LARGE SCALE GENOMIC DNA]</scope>
</reference>
<keyword evidence="6" id="KW-1133">Transmembrane helix</keyword>
<dbReference type="Gene3D" id="3.10.100.10">
    <property type="entry name" value="Mannose-Binding Protein A, subunit A"/>
    <property type="match status" value="1"/>
</dbReference>
<evidence type="ECO:0000313" key="11">
    <source>
        <dbReference type="Proteomes" id="UP000735302"/>
    </source>
</evidence>
<dbReference type="InterPro" id="IPR016187">
    <property type="entry name" value="CTDL_fold"/>
</dbReference>
<dbReference type="SMART" id="SM00034">
    <property type="entry name" value="CLECT"/>
    <property type="match status" value="1"/>
</dbReference>
<evidence type="ECO:0000259" key="9">
    <source>
        <dbReference type="PROSITE" id="PS50853"/>
    </source>
</evidence>
<dbReference type="SMART" id="SM00408">
    <property type="entry name" value="IGc2"/>
    <property type="match status" value="1"/>
</dbReference>
<dbReference type="InterPro" id="IPR036116">
    <property type="entry name" value="FN3_sf"/>
</dbReference>
<dbReference type="InterPro" id="IPR051275">
    <property type="entry name" value="Cell_adhesion_signaling"/>
</dbReference>
<dbReference type="PROSITE" id="PS50853">
    <property type="entry name" value="FN3"/>
    <property type="match status" value="1"/>
</dbReference>
<dbReference type="InterPro" id="IPR016186">
    <property type="entry name" value="C-type_lectin-like/link_sf"/>
</dbReference>
<dbReference type="SMART" id="SM00060">
    <property type="entry name" value="FN3"/>
    <property type="match status" value="1"/>
</dbReference>
<dbReference type="GO" id="GO:0098609">
    <property type="term" value="P:cell-cell adhesion"/>
    <property type="evidence" value="ECO:0007669"/>
    <property type="project" value="TreeGrafter"/>
</dbReference>
<comment type="caution">
    <text evidence="10">The sequence shown here is derived from an EMBL/GenBank/DDBJ whole genome shotgun (WGS) entry which is preliminary data.</text>
</comment>
<evidence type="ECO:0000256" key="3">
    <source>
        <dbReference type="ARBA" id="ARBA00023157"/>
    </source>
</evidence>
<comment type="subcellular location">
    <subcellularLocation>
        <location evidence="1">Membrane</location>
        <topology evidence="1">Single-pass type I membrane protein</topology>
    </subcellularLocation>
</comment>
<dbReference type="EMBL" id="BLXT01004061">
    <property type="protein sequence ID" value="GFO09260.1"/>
    <property type="molecule type" value="Genomic_DNA"/>
</dbReference>
<keyword evidence="4" id="KW-0325">Glycoprotein</keyword>
<evidence type="ECO:0000313" key="10">
    <source>
        <dbReference type="EMBL" id="GFO09260.1"/>
    </source>
</evidence>
<dbReference type="InterPro" id="IPR003961">
    <property type="entry name" value="FN3_dom"/>
</dbReference>
<organism evidence="10 11">
    <name type="scientific">Plakobranchus ocellatus</name>
    <dbReference type="NCBI Taxonomy" id="259542"/>
    <lineage>
        <taxon>Eukaryota</taxon>
        <taxon>Metazoa</taxon>
        <taxon>Spiralia</taxon>
        <taxon>Lophotrochozoa</taxon>
        <taxon>Mollusca</taxon>
        <taxon>Gastropoda</taxon>
        <taxon>Heterobranchia</taxon>
        <taxon>Euthyneura</taxon>
        <taxon>Panpulmonata</taxon>
        <taxon>Sacoglossa</taxon>
        <taxon>Placobranchoidea</taxon>
        <taxon>Plakobranchidae</taxon>
        <taxon>Plakobranchus</taxon>
    </lineage>
</organism>
<dbReference type="CDD" id="cd00063">
    <property type="entry name" value="FN3"/>
    <property type="match status" value="1"/>
</dbReference>
<proteinExistence type="predicted"/>
<keyword evidence="3" id="KW-1015">Disulfide bond</keyword>
<evidence type="ECO:0000256" key="2">
    <source>
        <dbReference type="ARBA" id="ARBA00023136"/>
    </source>
</evidence>
<dbReference type="InterPro" id="IPR013783">
    <property type="entry name" value="Ig-like_fold"/>
</dbReference>
<dbReference type="PANTHER" id="PTHR11640">
    <property type="entry name" value="NEPHRIN"/>
    <property type="match status" value="1"/>
</dbReference>
<evidence type="ECO:0000256" key="4">
    <source>
        <dbReference type="ARBA" id="ARBA00023180"/>
    </source>
</evidence>
<feature type="transmembrane region" description="Helical" evidence="6">
    <location>
        <begin position="809"/>
        <end position="830"/>
    </location>
</feature>
<accession>A0AAV4API4</accession>
<feature type="domain" description="Fibronectin type-III" evidence="9">
    <location>
        <begin position="693"/>
        <end position="788"/>
    </location>
</feature>
<dbReference type="InterPro" id="IPR036179">
    <property type="entry name" value="Ig-like_dom_sf"/>
</dbReference>
<dbReference type="SUPFAM" id="SSF56436">
    <property type="entry name" value="C-type lectin-like"/>
    <property type="match status" value="1"/>
</dbReference>
<sequence length="1090" mass="121353">MKSAAAEGYCKKSWTYHPHTDTCLKVFDGKRHLDQAEDSCRSERGGPSGNHPGWLVVIPDSETDQFVRGLLAKTQEAYIGLVKVAGGSFTWKSGYLDQLRTGYRGWKSEQRKLVTGYEYNQATISEDGWQISANYQRPYICQQYPAFKRPSMTCPPIEEGQADIQIKCKVEVHDGYGDFKNVSFGTNGSYPALLCQTNSRCIKLLEGFSANISESKSQKILTTIVKYSRTARRNDDQSKWLCEYNFDKAVKSALSVDCIIRTYVVPHSLNCSHRISSSHGFTISCDVRGVYPEAAATWLYFLDGNKISEEQIQGKHETYQKGGSVLYHSYFEIHITGVANAMPSQHKIEVTVYPNVSFKNMEKRVKASLTRTIEFSISLPHQPPTFSTENGSAIIQGRLTVFSGQTVSLFCDVEGGYPPLYDTNIICDNAIQDSSGNNNWHSPGQRVQAVLLVTRAMDEKMCNCSAKHVSGQYKKQASMTFNVLHAAEITGLTVKEQTKRGVGGLEDFSVKLWCSAFGNPKPDLQIYKLHRDSRMGRALNQTVDTNIELNMFQASCDTSGTYVCAAKNNLSTETSERRVDVRVKCRPQPCSESYSDREFSVRPGTQFEVTLCVLANPEPYRDVRLRPMGGSEYADGLFTAKFVPSTLFETEGNVFVNMSSSITKHGKFEILLNQGSYWYSIAFSLVPYQKPVCPESLNIEQEGSSFVVLSWTPAPDRRIAQTFTVSQIDDEGKIVFSSHVDDIGDPQIFYNITELNPGSKYRFKLSATNSEGLIDCSQLVANTKTHALKDYSEKSISNSMKGFTFNYQVYFMVIAFLVLTVVMVLFIAMVKIKRRKMRSQRSMQTLNNGQNLPLTCDDEEVMAAIETDVNPTHQTINNNPAVFMPGADLGYIEMSAIWCDEPVEDQSKIAFADVHVEMMFSTPQTSIEGDAGYIEMRDVLCDKHAQHQAKIAIESTRVGGSNTAGEHMGVSNVGDGIKCKPQSSINSVVRKEYNDRSSSKQYINTSVNKRHASSNAGKHYVDGSDNKGYVNACSIKTKECADPSANKGYVNACSTIIKECAYPSSNEGYVNACASVNFNEECAYANAYTE</sequence>
<dbReference type="PROSITE" id="PS50041">
    <property type="entry name" value="C_TYPE_LECTIN_2"/>
    <property type="match status" value="1"/>
</dbReference>
<keyword evidence="11" id="KW-1185">Reference proteome</keyword>
<dbReference type="AlphaFoldDB" id="A0AAV4API4"/>
<dbReference type="InterPro" id="IPR001304">
    <property type="entry name" value="C-type_lectin-like"/>
</dbReference>
<dbReference type="CDD" id="cd00037">
    <property type="entry name" value="CLECT"/>
    <property type="match status" value="1"/>
</dbReference>
<dbReference type="GO" id="GO:0005886">
    <property type="term" value="C:plasma membrane"/>
    <property type="evidence" value="ECO:0007669"/>
    <property type="project" value="TreeGrafter"/>
</dbReference>
<dbReference type="PANTHER" id="PTHR11640:SF164">
    <property type="entry name" value="MAM DOMAIN-CONTAINING GLYCOSYLPHOSPHATIDYLINOSITOL ANCHOR PROTEIN 1"/>
    <property type="match status" value="1"/>
</dbReference>
<dbReference type="GO" id="GO:0050839">
    <property type="term" value="F:cell adhesion molecule binding"/>
    <property type="evidence" value="ECO:0007669"/>
    <property type="project" value="TreeGrafter"/>
</dbReference>
<evidence type="ECO:0000259" key="7">
    <source>
        <dbReference type="PROSITE" id="PS50041"/>
    </source>
</evidence>
<dbReference type="CDD" id="cd00096">
    <property type="entry name" value="Ig"/>
    <property type="match status" value="1"/>
</dbReference>
<evidence type="ECO:0000256" key="6">
    <source>
        <dbReference type="SAM" id="Phobius"/>
    </source>
</evidence>
<dbReference type="SUPFAM" id="SSF48726">
    <property type="entry name" value="Immunoglobulin"/>
    <property type="match status" value="1"/>
</dbReference>
<dbReference type="GO" id="GO:0005911">
    <property type="term" value="C:cell-cell junction"/>
    <property type="evidence" value="ECO:0007669"/>
    <property type="project" value="TreeGrafter"/>
</dbReference>
<name>A0AAV4API4_9GAST</name>
<dbReference type="Proteomes" id="UP000735302">
    <property type="component" value="Unassembled WGS sequence"/>
</dbReference>
<evidence type="ECO:0000259" key="8">
    <source>
        <dbReference type="PROSITE" id="PS50835"/>
    </source>
</evidence>
<keyword evidence="6" id="KW-0812">Transmembrane</keyword>
<evidence type="ECO:0000256" key="1">
    <source>
        <dbReference type="ARBA" id="ARBA00004479"/>
    </source>
</evidence>
<evidence type="ECO:0000256" key="5">
    <source>
        <dbReference type="ARBA" id="ARBA00023319"/>
    </source>
</evidence>
<keyword evidence="5" id="KW-0393">Immunoglobulin domain</keyword>
<protein>
    <submittedName>
        <fullName evidence="10">Basement membrane-specific heparan sulfate proteoglycan core protein-like</fullName>
    </submittedName>
</protein>
<dbReference type="SUPFAM" id="SSF49265">
    <property type="entry name" value="Fibronectin type III"/>
    <property type="match status" value="1"/>
</dbReference>
<dbReference type="Gene3D" id="2.60.40.10">
    <property type="entry name" value="Immunoglobulins"/>
    <property type="match status" value="2"/>
</dbReference>
<feature type="domain" description="Ig-like" evidence="8">
    <location>
        <begin position="384"/>
        <end position="580"/>
    </location>
</feature>
<dbReference type="InterPro" id="IPR003598">
    <property type="entry name" value="Ig_sub2"/>
</dbReference>
<dbReference type="Pfam" id="PF00041">
    <property type="entry name" value="fn3"/>
    <property type="match status" value="1"/>
</dbReference>
<feature type="domain" description="C-type lectin" evidence="7">
    <location>
        <begin position="19"/>
        <end position="130"/>
    </location>
</feature>
<dbReference type="InterPro" id="IPR007110">
    <property type="entry name" value="Ig-like_dom"/>
</dbReference>
<keyword evidence="2 6" id="KW-0472">Membrane</keyword>
<dbReference type="PROSITE" id="PS50835">
    <property type="entry name" value="IG_LIKE"/>
    <property type="match status" value="1"/>
</dbReference>